<dbReference type="InterPro" id="IPR011856">
    <property type="entry name" value="tRNA_endonuc-like_dom_sf"/>
</dbReference>
<dbReference type="Pfam" id="PF08721">
    <property type="entry name" value="Tn7_Tnp_TnsA_C"/>
    <property type="match status" value="1"/>
</dbReference>
<gene>
    <name evidence="3" type="ORF">ACRYA_0188</name>
</gene>
<accession>A0AAD0TR14</accession>
<name>A0AAD0TR14_9BACT</name>
<evidence type="ECO:0000313" key="3">
    <source>
        <dbReference type="EMBL" id="AYJ79351.1"/>
    </source>
</evidence>
<dbReference type="RefSeq" id="WP_228199758.1">
    <property type="nucleotide sequence ID" value="NZ_CP021072.1"/>
</dbReference>
<dbReference type="AlphaFoldDB" id="A0AAD0TR14"/>
<dbReference type="GO" id="GO:0004519">
    <property type="term" value="F:endonuclease activity"/>
    <property type="evidence" value="ECO:0007669"/>
    <property type="project" value="UniProtKB-KW"/>
</dbReference>
<dbReference type="GO" id="GO:0003676">
    <property type="term" value="F:nucleic acid binding"/>
    <property type="evidence" value="ECO:0007669"/>
    <property type="project" value="InterPro"/>
</dbReference>
<keyword evidence="3" id="KW-0255">Endonuclease</keyword>
<dbReference type="GeneID" id="56460416"/>
<protein>
    <submittedName>
        <fullName evidence="3">Transposase endonuclease subunit TnsA</fullName>
    </submittedName>
</protein>
<dbReference type="Pfam" id="PF08722">
    <property type="entry name" value="Tn7_TnsA-like_N"/>
    <property type="match status" value="1"/>
</dbReference>
<feature type="domain" description="TnsA endonuclease N-terminal" evidence="2">
    <location>
        <begin position="67"/>
        <end position="146"/>
    </location>
</feature>
<evidence type="ECO:0000259" key="1">
    <source>
        <dbReference type="Pfam" id="PF08721"/>
    </source>
</evidence>
<reference evidence="3 4" key="1">
    <citation type="submission" date="2018-10" db="EMBL/GenBank/DDBJ databases">
        <title>Complete genome sequences of Arcobacter cryaerophilus strains ATCC 43158 and ATCC 49615.</title>
        <authorList>
            <person name="Miller W.G."/>
            <person name="Yee E."/>
            <person name="Bono J.L."/>
        </authorList>
    </citation>
    <scope>NUCLEOTIDE SEQUENCE [LARGE SCALE GENOMIC DNA]</scope>
    <source>
        <strain evidence="3 4">ATCC 43158</strain>
    </source>
</reference>
<sequence>MNTIITNLNKLAVGEFEKALYNINMSTRKIKKSYISCTGYFASYKNKKQIAFESVLERDFYMLLEFDENVISYAEQPITINYEYKDGSKRKYTPDCLVAYKDGTDRYYEVKYINEIRNDSELREKIDFLKSYFYNEYTLKFDIFTDEEISKIYLDNLKFLYKFAFISQDNEKIVRINKILNEVDKINVKELLDVLSDNKMEQMKCLPYVWRYVFENIKVVNLYKKFTMNTELEKKVMM</sequence>
<organism evidence="3 4">
    <name type="scientific">Aliarcobacter cryaerophilus ATCC 43158</name>
    <dbReference type="NCBI Taxonomy" id="1032070"/>
    <lineage>
        <taxon>Bacteria</taxon>
        <taxon>Pseudomonadati</taxon>
        <taxon>Campylobacterota</taxon>
        <taxon>Epsilonproteobacteria</taxon>
        <taxon>Campylobacterales</taxon>
        <taxon>Arcobacteraceae</taxon>
        <taxon>Aliarcobacter</taxon>
    </lineage>
</organism>
<evidence type="ECO:0000259" key="2">
    <source>
        <dbReference type="Pfam" id="PF08722"/>
    </source>
</evidence>
<dbReference type="KEGG" id="acre:ACRYA_0188"/>
<feature type="domain" description="TnsA endonuclease C-terminal" evidence="1">
    <location>
        <begin position="148"/>
        <end position="222"/>
    </location>
</feature>
<keyword evidence="3" id="KW-0378">Hydrolase</keyword>
<dbReference type="InterPro" id="IPR014832">
    <property type="entry name" value="TnsA_C"/>
</dbReference>
<dbReference type="Proteomes" id="UP000273809">
    <property type="component" value="Chromosome"/>
</dbReference>
<dbReference type="EMBL" id="CP032823">
    <property type="protein sequence ID" value="AYJ79351.1"/>
    <property type="molecule type" value="Genomic_DNA"/>
</dbReference>
<keyword evidence="3" id="KW-0540">Nuclease</keyword>
<dbReference type="InterPro" id="IPR014833">
    <property type="entry name" value="TnsA_N"/>
</dbReference>
<evidence type="ECO:0000313" key="4">
    <source>
        <dbReference type="Proteomes" id="UP000273809"/>
    </source>
</evidence>
<dbReference type="Gene3D" id="3.40.1350.10">
    <property type="match status" value="1"/>
</dbReference>
<proteinExistence type="predicted"/>